<evidence type="ECO:0000256" key="9">
    <source>
        <dbReference type="ARBA" id="ARBA00075008"/>
    </source>
</evidence>
<dbReference type="GO" id="GO:0003723">
    <property type="term" value="F:RNA binding"/>
    <property type="evidence" value="ECO:0007669"/>
    <property type="project" value="TreeGrafter"/>
</dbReference>
<dbReference type="Gene3D" id="3.60.15.10">
    <property type="entry name" value="Ribonuclease Z/Hydroxyacylglutathione hydrolase-like"/>
    <property type="match status" value="1"/>
</dbReference>
<dbReference type="InterPro" id="IPR036866">
    <property type="entry name" value="RibonucZ/Hydroxyglut_hydro"/>
</dbReference>
<keyword evidence="13" id="KW-1185">Reference proteome</keyword>
<sequence>MAEDNKIYIKLLGAGTEVGRSCIHLKYRTKELLLDCGVHPAYNGISSLPFLDLIDLEKIDACLITHFHLDHAAALPFLTEKTNFKGKVYMTHPTKTIFKWLLNDFIRVINSSSAEDFYSETDLTNCYNKIIAIDYHQQVHINGIKFTALNAGHVLGAAMFLLEIEETKLLYTGDFSREDDRHLKAAESPNCKLDILITESTYGTQCHLPRAEREARFLKVVTDVVLRGGKCLLPVFALGRAQELLLILEEHWIENKKLKKIPIYYASALANRCMSVYQTYINMMNGRLQKISLTRNPFEFKYIQFIKDQNRFKDVGPCVIMASPGMLQSGFSRDLFESWCTNPKNGVVISGYSVEGTLAKEILKEPNEIQSLKGHLLKLNMTVEYISFSAHVDYTQNSEFIDECEPKHLFLVHGEATEMFRLKATISTRNEKLGKEMEVYALKNGDEVSIPIKKINKGIILTKKRKFTALIMQGDDINRIYDGDDIENKRVDCGLDVIKLVQKQTIPYNMTWNLIMDVLITEFGANINDEEELKLGGISISHNKDNVILRWEANYCDDVLALAIKKLVDEFGSGIKTLMWTHVKGLKEKVGFLKNYFDDVEIKETKIIVNKSIIIKNNKIYGEDGDLKERVIRVYNSINKVNHNH</sequence>
<evidence type="ECO:0000256" key="8">
    <source>
        <dbReference type="ARBA" id="ARBA00069466"/>
    </source>
</evidence>
<evidence type="ECO:0000256" key="5">
    <source>
        <dbReference type="ARBA" id="ARBA00022801"/>
    </source>
</evidence>
<evidence type="ECO:0000256" key="1">
    <source>
        <dbReference type="ARBA" id="ARBA00004123"/>
    </source>
</evidence>
<evidence type="ECO:0000256" key="2">
    <source>
        <dbReference type="ARBA" id="ARBA00018311"/>
    </source>
</evidence>
<protein>
    <recommendedName>
        <fullName evidence="2">Endoribonuclease YSH1</fullName>
    </recommendedName>
    <alternativeName>
        <fullName evidence="8">Endoribonuclease ysh1</fullName>
    </alternativeName>
    <alternativeName>
        <fullName evidence="7 9">mRNA 3'-end-processing protein YSH1</fullName>
    </alternativeName>
</protein>
<dbReference type="SMART" id="SM01027">
    <property type="entry name" value="Beta-Casp"/>
    <property type="match status" value="1"/>
</dbReference>
<feature type="domain" description="Metallo-beta-lactamase" evidence="10">
    <location>
        <begin position="19"/>
        <end position="230"/>
    </location>
</feature>
<dbReference type="AlphaFoldDB" id="A0A1X0QBI5"/>
<organism evidence="12 13">
    <name type="scientific">Hepatospora eriocheir</name>
    <dbReference type="NCBI Taxonomy" id="1081669"/>
    <lineage>
        <taxon>Eukaryota</taxon>
        <taxon>Fungi</taxon>
        <taxon>Fungi incertae sedis</taxon>
        <taxon>Microsporidia</taxon>
        <taxon>Hepatosporidae</taxon>
        <taxon>Hepatospora</taxon>
    </lineage>
</organism>
<keyword evidence="5" id="KW-0378">Hydrolase</keyword>
<evidence type="ECO:0000259" key="10">
    <source>
        <dbReference type="SMART" id="SM00849"/>
    </source>
</evidence>
<keyword evidence="4" id="KW-0540">Nuclease</keyword>
<keyword evidence="3" id="KW-0507">mRNA processing</keyword>
<evidence type="ECO:0000256" key="4">
    <source>
        <dbReference type="ARBA" id="ARBA00022722"/>
    </source>
</evidence>
<dbReference type="Pfam" id="PF10996">
    <property type="entry name" value="Beta-Casp"/>
    <property type="match status" value="1"/>
</dbReference>
<dbReference type="GO" id="GO:0006398">
    <property type="term" value="P:mRNA 3'-end processing by stem-loop binding and cleavage"/>
    <property type="evidence" value="ECO:0007669"/>
    <property type="project" value="TreeGrafter"/>
</dbReference>
<dbReference type="PANTHER" id="PTHR11203">
    <property type="entry name" value="CLEAVAGE AND POLYADENYLATION SPECIFICITY FACTOR FAMILY MEMBER"/>
    <property type="match status" value="1"/>
</dbReference>
<reference evidence="12 13" key="1">
    <citation type="journal article" date="2017" name="Environ. Microbiol.">
        <title>Decay of the glycolytic pathway and adaptation to intranuclear parasitism within Enterocytozoonidae microsporidia.</title>
        <authorList>
            <person name="Wiredu Boakye D."/>
            <person name="Jaroenlak P."/>
            <person name="Prachumwat A."/>
            <person name="Williams T.A."/>
            <person name="Bateman K.S."/>
            <person name="Itsathitphaisarn O."/>
            <person name="Sritunyalucksana K."/>
            <person name="Paszkiewicz K.H."/>
            <person name="Moore K.A."/>
            <person name="Stentiford G.D."/>
            <person name="Williams B.A."/>
        </authorList>
    </citation>
    <scope>NUCLEOTIDE SEQUENCE [LARGE SCALE GENOMIC DNA]</scope>
    <source>
        <strain evidence="12 13">GB1</strain>
    </source>
</reference>
<dbReference type="PANTHER" id="PTHR11203:SF11">
    <property type="entry name" value="CLEAVAGE AND POLYADENYLATION SPECIFICITY FACTOR SUBUNIT 3"/>
    <property type="match status" value="1"/>
</dbReference>
<evidence type="ECO:0000256" key="7">
    <source>
        <dbReference type="ARBA" id="ARBA00032592"/>
    </source>
</evidence>
<dbReference type="InterPro" id="IPR011108">
    <property type="entry name" value="RMMBL"/>
</dbReference>
<evidence type="ECO:0000256" key="6">
    <source>
        <dbReference type="ARBA" id="ARBA00023242"/>
    </source>
</evidence>
<dbReference type="InterPro" id="IPR001279">
    <property type="entry name" value="Metallo-B-lactamas"/>
</dbReference>
<evidence type="ECO:0000313" key="13">
    <source>
        <dbReference type="Proteomes" id="UP000192356"/>
    </source>
</evidence>
<evidence type="ECO:0000313" key="12">
    <source>
        <dbReference type="EMBL" id="ORD97141.1"/>
    </source>
</evidence>
<dbReference type="VEuPathDB" id="MicrosporidiaDB:HERIO_958"/>
<dbReference type="OrthoDB" id="10249535at2759"/>
<dbReference type="Pfam" id="PF16661">
    <property type="entry name" value="Lactamase_B_6"/>
    <property type="match status" value="1"/>
</dbReference>
<accession>A0A1X0QBI5</accession>
<dbReference type="CDD" id="cd16292">
    <property type="entry name" value="CPSF3-like_MBL-fold"/>
    <property type="match status" value="1"/>
</dbReference>
<evidence type="ECO:0000256" key="3">
    <source>
        <dbReference type="ARBA" id="ARBA00022664"/>
    </source>
</evidence>
<dbReference type="GO" id="GO:0005847">
    <property type="term" value="C:mRNA cleavage and polyadenylation specificity factor complex"/>
    <property type="evidence" value="ECO:0007669"/>
    <property type="project" value="TreeGrafter"/>
</dbReference>
<dbReference type="GO" id="GO:0004521">
    <property type="term" value="F:RNA endonuclease activity"/>
    <property type="evidence" value="ECO:0007669"/>
    <property type="project" value="TreeGrafter"/>
</dbReference>
<feature type="domain" description="Beta-Casp" evidence="11">
    <location>
        <begin position="241"/>
        <end position="362"/>
    </location>
</feature>
<evidence type="ECO:0000259" key="11">
    <source>
        <dbReference type="SMART" id="SM01027"/>
    </source>
</evidence>
<keyword evidence="6" id="KW-0539">Nucleus</keyword>
<comment type="caution">
    <text evidence="12">The sequence shown here is derived from an EMBL/GenBank/DDBJ whole genome shotgun (WGS) entry which is preliminary data.</text>
</comment>
<dbReference type="Gene3D" id="3.40.50.10890">
    <property type="match status" value="1"/>
</dbReference>
<dbReference type="SMART" id="SM00849">
    <property type="entry name" value="Lactamase_B"/>
    <property type="match status" value="1"/>
</dbReference>
<dbReference type="InterPro" id="IPR022712">
    <property type="entry name" value="Beta_Casp"/>
</dbReference>
<dbReference type="Pfam" id="PF07521">
    <property type="entry name" value="RMMBL"/>
    <property type="match status" value="1"/>
</dbReference>
<dbReference type="VEuPathDB" id="MicrosporidiaDB:A0H76_139"/>
<dbReference type="GO" id="GO:0004534">
    <property type="term" value="F:5'-3' RNA exonuclease activity"/>
    <property type="evidence" value="ECO:0007669"/>
    <property type="project" value="TreeGrafter"/>
</dbReference>
<dbReference type="SUPFAM" id="SSF56281">
    <property type="entry name" value="Metallo-hydrolase/oxidoreductase"/>
    <property type="match status" value="1"/>
</dbReference>
<dbReference type="Proteomes" id="UP000192356">
    <property type="component" value="Unassembled WGS sequence"/>
</dbReference>
<gene>
    <name evidence="12" type="primary">CPSF3</name>
    <name evidence="12" type="ORF">HERIO_958</name>
</gene>
<name>A0A1X0QBI5_9MICR</name>
<dbReference type="InterPro" id="IPR050698">
    <property type="entry name" value="MBL"/>
</dbReference>
<dbReference type="EMBL" id="LVKB01000038">
    <property type="protein sequence ID" value="ORD97141.1"/>
    <property type="molecule type" value="Genomic_DNA"/>
</dbReference>
<dbReference type="FunFam" id="3.40.50.10890:FF:000001">
    <property type="entry name" value="Cleavage and polyadenylation specificity factor subunit 3"/>
    <property type="match status" value="1"/>
</dbReference>
<comment type="subcellular location">
    <subcellularLocation>
        <location evidence="1">Nucleus</location>
    </subcellularLocation>
</comment>
<proteinExistence type="predicted"/>